<dbReference type="InterPro" id="IPR003660">
    <property type="entry name" value="HAMP_dom"/>
</dbReference>
<dbReference type="CDD" id="cd06225">
    <property type="entry name" value="HAMP"/>
    <property type="match status" value="1"/>
</dbReference>
<dbReference type="eggNOG" id="COG0840">
    <property type="taxonomic scope" value="Bacteria"/>
</dbReference>
<keyword evidence="9" id="KW-0808">Transferase</keyword>
<evidence type="ECO:0000256" key="2">
    <source>
        <dbReference type="ARBA" id="ARBA00023224"/>
    </source>
</evidence>
<evidence type="ECO:0000259" key="7">
    <source>
        <dbReference type="PROSITE" id="PS50111"/>
    </source>
</evidence>
<feature type="transmembrane region" description="Helical" evidence="6">
    <location>
        <begin position="197"/>
        <end position="220"/>
    </location>
</feature>
<evidence type="ECO:0000256" key="4">
    <source>
        <dbReference type="PROSITE-ProRule" id="PRU00284"/>
    </source>
</evidence>
<dbReference type="PROSITE" id="PS50111">
    <property type="entry name" value="CHEMOTAXIS_TRANSDUC_2"/>
    <property type="match status" value="1"/>
</dbReference>
<dbReference type="KEGG" id="dar:Daro_1902"/>
<dbReference type="Pfam" id="PF00015">
    <property type="entry name" value="MCPsignal"/>
    <property type="match status" value="1"/>
</dbReference>
<organism evidence="9">
    <name type="scientific">Dechloromonas aromatica (strain RCB)</name>
    <dbReference type="NCBI Taxonomy" id="159087"/>
    <lineage>
        <taxon>Bacteria</taxon>
        <taxon>Pseudomonadati</taxon>
        <taxon>Pseudomonadota</taxon>
        <taxon>Betaproteobacteria</taxon>
        <taxon>Rhodocyclales</taxon>
        <taxon>Azonexaceae</taxon>
        <taxon>Dechloromonas</taxon>
    </lineage>
</organism>
<dbReference type="Gene3D" id="1.10.287.950">
    <property type="entry name" value="Methyl-accepting chemotaxis protein"/>
    <property type="match status" value="1"/>
</dbReference>
<evidence type="ECO:0000256" key="5">
    <source>
        <dbReference type="SAM" id="Coils"/>
    </source>
</evidence>
<accession>Q47ET3</accession>
<protein>
    <submittedName>
        <fullName evidence="9">Histidine kinase, HAMP region:Bacterial chemotaxis sensory transducer</fullName>
    </submittedName>
</protein>
<dbReference type="Pfam" id="PF00672">
    <property type="entry name" value="HAMP"/>
    <property type="match status" value="1"/>
</dbReference>
<dbReference type="AlphaFoldDB" id="Q47ET3"/>
<proteinExistence type="inferred from homology"/>
<sequence>MTSIRAKIFFIVATMAAGLLLLGAIGVYQVTKLTSDSAQAVERLKTIVSLVDSARSAQHHFKLQVQEWKNILIRGGDPALYEKYLKAFEAEEKLVAERLGTVQEIARQLDVGHRIDSARAQATIRGLGEKYRVALKSQDPSRPDFTLATDKAVRGLDRDADKLIDEINKEAKKLASEIEAQTAQKLADQGSSTRVQLILGGTAFLVVGVILSLLIVSSMINRLHAVESGMKSVQASHDLTIQVDATGNDELTSIARSFNAMLADFRSVLGGVNASAIAVSAASSQISHTSTTLRDATETQSEAVLTSAASTEQLTTSISTVAVNAADVRALSADSVSDTMNGCRLVDGLVGDISRVHDSVANMAHAVEEFVASTNTISSMTQQVKEIADQTNLLALNAAIEAARAGEQGRGFAVVADEVRKLAEKSGQSANQIEAVTHQIHTQSGLVATTIEAGLESIASSVAKAGAVKEALQSSQRKVEQANDGVNDIAGSVREQELASLEIAKNMERISRVTEQTSEASGEARQAAASLSNMAEELKQMVSRFRT</sequence>
<gene>
    <name evidence="9" type="ordered locus">Daro_1902</name>
</gene>
<evidence type="ECO:0000256" key="6">
    <source>
        <dbReference type="SAM" id="Phobius"/>
    </source>
</evidence>
<dbReference type="SMART" id="SM00304">
    <property type="entry name" value="HAMP"/>
    <property type="match status" value="2"/>
</dbReference>
<dbReference type="SMART" id="SM00283">
    <property type="entry name" value="MA"/>
    <property type="match status" value="1"/>
</dbReference>
<keyword evidence="9" id="KW-0418">Kinase</keyword>
<comment type="subcellular location">
    <subcellularLocation>
        <location evidence="1">Membrane</location>
    </subcellularLocation>
</comment>
<dbReference type="PROSITE" id="PS50885">
    <property type="entry name" value="HAMP"/>
    <property type="match status" value="1"/>
</dbReference>
<feature type="coiled-coil region" evidence="5">
    <location>
        <begin position="153"/>
        <end position="184"/>
    </location>
</feature>
<dbReference type="HOGENOM" id="CLU_000445_107_27_4"/>
<keyword evidence="6" id="KW-1133">Transmembrane helix</keyword>
<dbReference type="FunFam" id="1.10.287.950:FF:000001">
    <property type="entry name" value="Methyl-accepting chemotaxis sensory transducer"/>
    <property type="match status" value="1"/>
</dbReference>
<keyword evidence="2 4" id="KW-0807">Transducer</keyword>
<evidence type="ECO:0000256" key="3">
    <source>
        <dbReference type="ARBA" id="ARBA00029447"/>
    </source>
</evidence>
<feature type="domain" description="Methyl-accepting transducer" evidence="7">
    <location>
        <begin position="275"/>
        <end position="511"/>
    </location>
</feature>
<comment type="similarity">
    <text evidence="3">Belongs to the methyl-accepting chemotaxis (MCP) protein family.</text>
</comment>
<evidence type="ECO:0000256" key="1">
    <source>
        <dbReference type="ARBA" id="ARBA00004370"/>
    </source>
</evidence>
<evidence type="ECO:0000259" key="8">
    <source>
        <dbReference type="PROSITE" id="PS50885"/>
    </source>
</evidence>
<evidence type="ECO:0000313" key="9">
    <source>
        <dbReference type="EMBL" id="AAZ46648.1"/>
    </source>
</evidence>
<dbReference type="InterPro" id="IPR004089">
    <property type="entry name" value="MCPsignal_dom"/>
</dbReference>
<dbReference type="STRING" id="159087.Daro_1902"/>
<dbReference type="GO" id="GO:0016020">
    <property type="term" value="C:membrane"/>
    <property type="evidence" value="ECO:0007669"/>
    <property type="project" value="UniProtKB-SubCell"/>
</dbReference>
<dbReference type="GO" id="GO:0006935">
    <property type="term" value="P:chemotaxis"/>
    <property type="evidence" value="ECO:0007669"/>
    <property type="project" value="UniProtKB-ARBA"/>
</dbReference>
<keyword evidence="6" id="KW-0812">Transmembrane</keyword>
<keyword evidence="6" id="KW-0472">Membrane</keyword>
<dbReference type="GO" id="GO:0007165">
    <property type="term" value="P:signal transduction"/>
    <property type="evidence" value="ECO:0007669"/>
    <property type="project" value="UniProtKB-KW"/>
</dbReference>
<keyword evidence="5" id="KW-0175">Coiled coil</keyword>
<dbReference type="PANTHER" id="PTHR32089:SF112">
    <property type="entry name" value="LYSOZYME-LIKE PROTEIN-RELATED"/>
    <property type="match status" value="1"/>
</dbReference>
<feature type="domain" description="HAMP" evidence="8">
    <location>
        <begin position="217"/>
        <end position="270"/>
    </location>
</feature>
<dbReference type="EMBL" id="CP000089">
    <property type="protein sequence ID" value="AAZ46648.1"/>
    <property type="molecule type" value="Genomic_DNA"/>
</dbReference>
<name>Q47ET3_DECAR</name>
<feature type="transmembrane region" description="Helical" evidence="6">
    <location>
        <begin position="6"/>
        <end position="28"/>
    </location>
</feature>
<dbReference type="PANTHER" id="PTHR32089">
    <property type="entry name" value="METHYL-ACCEPTING CHEMOTAXIS PROTEIN MCPB"/>
    <property type="match status" value="1"/>
</dbReference>
<reference evidence="9" key="1">
    <citation type="submission" date="2005-08" db="EMBL/GenBank/DDBJ databases">
        <title>Complete sequence of Dechloromonas aromatica RCB.</title>
        <authorList>
            <person name="Salinero K.K."/>
            <person name="Copeland A."/>
            <person name="Lucas S."/>
            <person name="Lapidus A."/>
            <person name="Barry K."/>
            <person name="Detter J.C."/>
            <person name="Glavina T."/>
            <person name="Hammon N."/>
            <person name="Israni S."/>
            <person name="Pitluck S."/>
            <person name="Di Bartolo G."/>
            <person name="Trong S."/>
            <person name="Schmutz J."/>
            <person name="Larimer F."/>
            <person name="Land M."/>
            <person name="Ivanova N."/>
            <person name="Richardson P."/>
        </authorList>
    </citation>
    <scope>NUCLEOTIDE SEQUENCE</scope>
    <source>
        <strain evidence="9">RCB</strain>
    </source>
</reference>
<dbReference type="GO" id="GO:0016301">
    <property type="term" value="F:kinase activity"/>
    <property type="evidence" value="ECO:0007669"/>
    <property type="project" value="UniProtKB-KW"/>
</dbReference>
<dbReference type="SUPFAM" id="SSF58104">
    <property type="entry name" value="Methyl-accepting chemotaxis protein (MCP) signaling domain"/>
    <property type="match status" value="1"/>
</dbReference>